<sequence>MAKTTIQVKQETRERLQGVGSKGETYDDIIMDLIAAYESRLEELERRAKAPDEEYVSFERVKEE</sequence>
<reference evidence="1 2" key="1">
    <citation type="journal article" date="2016" name="Sci. Rep.">
        <title>Metabolic traits of an uncultured archaeal lineage -MSBL1- from brine pools of the Red Sea.</title>
        <authorList>
            <person name="Mwirichia R."/>
            <person name="Alam I."/>
            <person name="Rashid M."/>
            <person name="Vinu M."/>
            <person name="Ba-Alawi W."/>
            <person name="Anthony Kamau A."/>
            <person name="Kamanda Ngugi D."/>
            <person name="Goker M."/>
            <person name="Klenk H.P."/>
            <person name="Bajic V."/>
            <person name="Stingl U."/>
        </authorList>
    </citation>
    <scope>NUCLEOTIDE SEQUENCE [LARGE SCALE GENOMIC DNA]</scope>
    <source>
        <strain evidence="1">SCGC-AAA382M17</strain>
    </source>
</reference>
<protein>
    <submittedName>
        <fullName evidence="1">Uncharacterized protein</fullName>
    </submittedName>
</protein>
<dbReference type="Pfam" id="PF24434">
    <property type="entry name" value="DUF7557"/>
    <property type="match status" value="1"/>
</dbReference>
<dbReference type="InterPro" id="IPR055979">
    <property type="entry name" value="DUF7557"/>
</dbReference>
<dbReference type="EMBL" id="LHYI01000047">
    <property type="protein sequence ID" value="KXB07865.1"/>
    <property type="molecule type" value="Genomic_DNA"/>
</dbReference>
<comment type="caution">
    <text evidence="1">The sequence shown here is derived from an EMBL/GenBank/DDBJ whole genome shotgun (WGS) entry which is preliminary data.</text>
</comment>
<name>A0ABR5TJV2_9EURY</name>
<evidence type="ECO:0000313" key="2">
    <source>
        <dbReference type="Proteomes" id="UP000070633"/>
    </source>
</evidence>
<gene>
    <name evidence="1" type="ORF">AKJ55_01790</name>
</gene>
<accession>A0ABR5TJV2</accession>
<evidence type="ECO:0000313" key="1">
    <source>
        <dbReference type="EMBL" id="KXB07865.1"/>
    </source>
</evidence>
<keyword evidence="2" id="KW-1185">Reference proteome</keyword>
<proteinExistence type="predicted"/>
<organism evidence="1 2">
    <name type="scientific">candidate division MSBL1 archaeon SCGC-AAA382M17</name>
    <dbReference type="NCBI Taxonomy" id="1698284"/>
    <lineage>
        <taxon>Archaea</taxon>
        <taxon>Methanobacteriati</taxon>
        <taxon>Methanobacteriota</taxon>
        <taxon>candidate division MSBL1</taxon>
    </lineage>
</organism>
<dbReference type="Proteomes" id="UP000070633">
    <property type="component" value="Unassembled WGS sequence"/>
</dbReference>